<proteinExistence type="predicted"/>
<dbReference type="EMBL" id="CP021404">
    <property type="protein sequence ID" value="ATI42070.1"/>
    <property type="molecule type" value="Genomic_DNA"/>
</dbReference>
<keyword evidence="3" id="KW-1185">Reference proteome</keyword>
<dbReference type="KEGG" id="cmag:CBW24_08650"/>
<gene>
    <name evidence="2" type="ORF">CBW24_08650</name>
</gene>
<feature type="compositionally biased region" description="Basic and acidic residues" evidence="1">
    <location>
        <begin position="8"/>
        <end position="19"/>
    </location>
</feature>
<name>A0A291LZH4_9RHOB</name>
<feature type="compositionally biased region" description="Basic and acidic residues" evidence="1">
    <location>
        <begin position="31"/>
        <end position="44"/>
    </location>
</feature>
<protein>
    <submittedName>
        <fullName evidence="2">Uncharacterized protein</fullName>
    </submittedName>
</protein>
<accession>A0A291LZH4</accession>
<reference evidence="2 3" key="1">
    <citation type="submission" date="2017-05" db="EMBL/GenBank/DDBJ databases">
        <title>Comparative genomic and metabolic analysis of manganese-oxidizing mechanisms in Celeribater manganoxidans DY25T: its adaption to the environment of polymetallic nodule.</title>
        <authorList>
            <person name="Wang X."/>
        </authorList>
    </citation>
    <scope>NUCLEOTIDE SEQUENCE [LARGE SCALE GENOMIC DNA]</scope>
    <source>
        <strain evidence="2 3">DY25</strain>
    </source>
</reference>
<sequence length="72" mass="8056">MFESAGELIERDKPGDRKAWQRQAAQNHDPFAPHRGNEAQPGDRLERPALACLRDDGVDSGIGVRVAFCRRI</sequence>
<dbReference type="AlphaFoldDB" id="A0A291LZH4"/>
<feature type="region of interest" description="Disordered" evidence="1">
    <location>
        <begin position="1"/>
        <end position="44"/>
    </location>
</feature>
<evidence type="ECO:0000313" key="3">
    <source>
        <dbReference type="Proteomes" id="UP000219050"/>
    </source>
</evidence>
<organism evidence="2 3">
    <name type="scientific">Pacificitalea manganoxidans</name>
    <dbReference type="NCBI Taxonomy" id="1411902"/>
    <lineage>
        <taxon>Bacteria</taxon>
        <taxon>Pseudomonadati</taxon>
        <taxon>Pseudomonadota</taxon>
        <taxon>Alphaproteobacteria</taxon>
        <taxon>Rhodobacterales</taxon>
        <taxon>Paracoccaceae</taxon>
        <taxon>Pacificitalea</taxon>
    </lineage>
</organism>
<evidence type="ECO:0000313" key="2">
    <source>
        <dbReference type="EMBL" id="ATI42070.1"/>
    </source>
</evidence>
<evidence type="ECO:0000256" key="1">
    <source>
        <dbReference type="SAM" id="MobiDB-lite"/>
    </source>
</evidence>
<dbReference type="Proteomes" id="UP000219050">
    <property type="component" value="Chromosome"/>
</dbReference>